<protein>
    <submittedName>
        <fullName evidence="1">Uncharacterized protein</fullName>
    </submittedName>
</protein>
<sequence length="50" mass="5456">MTTGTKLCCKLGNKITVVHIGYRNPQPLSTAQHEIPATTGHLLVNMLKPK</sequence>
<dbReference type="AlphaFoldDB" id="A0A382EBB6"/>
<gene>
    <name evidence="1" type="ORF">METZ01_LOCUS200832</name>
</gene>
<accession>A0A382EBB6</accession>
<name>A0A382EBB6_9ZZZZ</name>
<dbReference type="EMBL" id="UINC01043645">
    <property type="protein sequence ID" value="SVB47978.1"/>
    <property type="molecule type" value="Genomic_DNA"/>
</dbReference>
<reference evidence="1" key="1">
    <citation type="submission" date="2018-05" db="EMBL/GenBank/DDBJ databases">
        <authorList>
            <person name="Lanie J.A."/>
            <person name="Ng W.-L."/>
            <person name="Kazmierczak K.M."/>
            <person name="Andrzejewski T.M."/>
            <person name="Davidsen T.M."/>
            <person name="Wayne K.J."/>
            <person name="Tettelin H."/>
            <person name="Glass J.I."/>
            <person name="Rusch D."/>
            <person name="Podicherti R."/>
            <person name="Tsui H.-C.T."/>
            <person name="Winkler M.E."/>
        </authorList>
    </citation>
    <scope>NUCLEOTIDE SEQUENCE</scope>
</reference>
<evidence type="ECO:0000313" key="1">
    <source>
        <dbReference type="EMBL" id="SVB47978.1"/>
    </source>
</evidence>
<organism evidence="1">
    <name type="scientific">marine metagenome</name>
    <dbReference type="NCBI Taxonomy" id="408172"/>
    <lineage>
        <taxon>unclassified sequences</taxon>
        <taxon>metagenomes</taxon>
        <taxon>ecological metagenomes</taxon>
    </lineage>
</organism>
<proteinExistence type="predicted"/>